<evidence type="ECO:0000256" key="3">
    <source>
        <dbReference type="ARBA" id="ARBA00022692"/>
    </source>
</evidence>
<evidence type="ECO:0000256" key="4">
    <source>
        <dbReference type="ARBA" id="ARBA00022989"/>
    </source>
</evidence>
<dbReference type="PANTHER" id="PTHR42948:SF1">
    <property type="entry name" value="TRANSPORTER"/>
    <property type="match status" value="1"/>
</dbReference>
<feature type="transmembrane region" description="Helical" evidence="6">
    <location>
        <begin position="38"/>
        <end position="60"/>
    </location>
</feature>
<dbReference type="InterPro" id="IPR037272">
    <property type="entry name" value="SNS_sf"/>
</dbReference>
<accession>N1USR6</accession>
<dbReference type="GO" id="GO:0016020">
    <property type="term" value="C:membrane"/>
    <property type="evidence" value="ECO:0007669"/>
    <property type="project" value="UniProtKB-SubCell"/>
</dbReference>
<keyword evidence="4 6" id="KW-1133">Transmembrane helix</keyword>
<dbReference type="SUPFAM" id="SSF161070">
    <property type="entry name" value="SNF-like"/>
    <property type="match status" value="1"/>
</dbReference>
<comment type="caution">
    <text evidence="7">The sequence shown here is derived from an EMBL/GenBank/DDBJ whole genome shotgun (WGS) entry which is preliminary data.</text>
</comment>
<comment type="subcellular location">
    <subcellularLocation>
        <location evidence="1">Membrane</location>
        <topology evidence="1">Multi-pass membrane protein</topology>
    </subcellularLocation>
</comment>
<keyword evidence="2" id="KW-0813">Transport</keyword>
<dbReference type="AlphaFoldDB" id="N1USR6"/>
<reference evidence="7 8" key="1">
    <citation type="submission" date="2013-02" db="EMBL/GenBank/DDBJ databases">
        <authorList>
            <person name="Harkins D.M."/>
            <person name="Durkin A.S."/>
            <person name="Brinkac L.M."/>
            <person name="Haft D.H."/>
            <person name="Selengut J.D."/>
            <person name="Sanka R."/>
            <person name="DePew J."/>
            <person name="Purushe J."/>
            <person name="Picardeau M."/>
            <person name="Werts C."/>
            <person name="Goarant C."/>
            <person name="Vinetz J.M."/>
            <person name="Sutton G.G."/>
            <person name="Nierman W.C."/>
            <person name="Fouts D.E."/>
        </authorList>
    </citation>
    <scope>NUCLEOTIDE SEQUENCE [LARGE SCALE GENOMIC DNA]</scope>
    <source>
        <strain evidence="7 8">200703203</strain>
    </source>
</reference>
<evidence type="ECO:0000256" key="1">
    <source>
        <dbReference type="ARBA" id="ARBA00004141"/>
    </source>
</evidence>
<keyword evidence="5 6" id="KW-0472">Membrane</keyword>
<dbReference type="BioCyc" id="LINT1085541:G11IQ-2855-MONOMER"/>
<evidence type="ECO:0000313" key="7">
    <source>
        <dbReference type="EMBL" id="EMY26681.1"/>
    </source>
</evidence>
<dbReference type="Pfam" id="PF00209">
    <property type="entry name" value="SNF"/>
    <property type="match status" value="1"/>
</dbReference>
<dbReference type="PANTHER" id="PTHR42948">
    <property type="entry name" value="TRANSPORTER"/>
    <property type="match status" value="1"/>
</dbReference>
<evidence type="ECO:0000256" key="6">
    <source>
        <dbReference type="SAM" id="Phobius"/>
    </source>
</evidence>
<evidence type="ECO:0000256" key="5">
    <source>
        <dbReference type="ARBA" id="ARBA00023136"/>
    </source>
</evidence>
<sequence length="100" mass="10780">MLVSSIIILIRVLTLDNIDIGLGKMWNPDWSALLKSEVWIAAAGQVFFTLSAGFGIALVFSSYLKRDNDVVLSSISAASLNEFVEVAVGGMITIPVAFLF</sequence>
<organism evidence="7 8">
    <name type="scientific">Leptospira interrogans serovar Australis str. 200703203</name>
    <dbReference type="NCBI Taxonomy" id="1085541"/>
    <lineage>
        <taxon>Bacteria</taxon>
        <taxon>Pseudomonadati</taxon>
        <taxon>Spirochaetota</taxon>
        <taxon>Spirochaetia</taxon>
        <taxon>Leptospirales</taxon>
        <taxon>Leptospiraceae</taxon>
        <taxon>Leptospira</taxon>
    </lineage>
</organism>
<dbReference type="InterPro" id="IPR000175">
    <property type="entry name" value="Na/ntran_symport"/>
</dbReference>
<evidence type="ECO:0000313" key="8">
    <source>
        <dbReference type="Proteomes" id="UP000012220"/>
    </source>
</evidence>
<evidence type="ECO:0000256" key="2">
    <source>
        <dbReference type="ARBA" id="ARBA00022448"/>
    </source>
</evidence>
<dbReference type="EMBL" id="AHNY02000078">
    <property type="protein sequence ID" value="EMY26681.1"/>
    <property type="molecule type" value="Genomic_DNA"/>
</dbReference>
<proteinExistence type="predicted"/>
<keyword evidence="3 6" id="KW-0812">Transmembrane</keyword>
<name>N1USR6_LEPIR</name>
<dbReference type="Proteomes" id="UP000012220">
    <property type="component" value="Unassembled WGS sequence"/>
</dbReference>
<dbReference type="PROSITE" id="PS50267">
    <property type="entry name" value="NA_NEUROTRAN_SYMP_3"/>
    <property type="match status" value="1"/>
</dbReference>
<protein>
    <submittedName>
        <fullName evidence="7">Sodium:neurotransmitter symporter domain protein</fullName>
    </submittedName>
</protein>
<gene>
    <name evidence="7" type="ORF">LEP1GSC115_3007</name>
</gene>